<proteinExistence type="predicted"/>
<dbReference type="EMBL" id="CP081303">
    <property type="protein sequence ID" value="QZE14442.1"/>
    <property type="molecule type" value="Genomic_DNA"/>
</dbReference>
<accession>A0AC61NPM8</accession>
<dbReference type="Proteomes" id="UP000826212">
    <property type="component" value="Chromosome"/>
</dbReference>
<evidence type="ECO:0000313" key="1">
    <source>
        <dbReference type="EMBL" id="QZE14442.1"/>
    </source>
</evidence>
<protein>
    <submittedName>
        <fullName evidence="1">Recombination mediator RecR</fullName>
    </submittedName>
</protein>
<gene>
    <name evidence="1" type="primary">recR</name>
    <name evidence="1" type="ORF">K4L44_00825</name>
</gene>
<organism evidence="1 2">
    <name type="scientific">Halosquirtibacter laminarini</name>
    <dbReference type="NCBI Taxonomy" id="3374600"/>
    <lineage>
        <taxon>Bacteria</taxon>
        <taxon>Pseudomonadati</taxon>
        <taxon>Bacteroidota</taxon>
        <taxon>Bacteroidia</taxon>
        <taxon>Marinilabiliales</taxon>
        <taxon>Prolixibacteraceae</taxon>
        <taxon>Halosquirtibacter</taxon>
    </lineage>
</organism>
<reference evidence="1" key="1">
    <citation type="submission" date="2021-08" db="EMBL/GenBank/DDBJ databases">
        <title>Novel anaerobic bacterium isolated from sea squirt in East Sea, Republic of Korea.</title>
        <authorList>
            <person name="Nguyen T.H."/>
            <person name="Li Z."/>
            <person name="Lee Y.-J."/>
            <person name="Ko J."/>
            <person name="Kim S.-G."/>
        </authorList>
    </citation>
    <scope>NUCLEOTIDE SEQUENCE</scope>
    <source>
        <strain evidence="1">KCTC 25031</strain>
    </source>
</reference>
<keyword evidence="2" id="KW-1185">Reference proteome</keyword>
<evidence type="ECO:0000313" key="2">
    <source>
        <dbReference type="Proteomes" id="UP000826212"/>
    </source>
</evidence>
<sequence length="206" mass="22836">MNHTKNSSVLLDKAVEEFSQLPGIGKQTALRLALHLLKKGESTMTRFGQTFIEMGTNIQKCKICQNISDTEVCSICSDSERDIKTICIVENIRDVLSIENTNQFSGRYHVLGGTISPMDGIGPSDLEIDTLISRVQNEPIQEIILALSTTMEGDTTNFFLFKKLNQYDIKISVLARGVSVGDELYYTDTVTLGKSIANRATFDPSF</sequence>
<name>A0AC61NPM8_9BACT</name>